<comment type="caution">
    <text evidence="1">The sequence shown here is derived from an EMBL/GenBank/DDBJ whole genome shotgun (WGS) entry which is preliminary data.</text>
</comment>
<dbReference type="AlphaFoldDB" id="A0AA87ZLP4"/>
<organism evidence="1 2">
    <name type="scientific">Ficus carica</name>
    <name type="common">Common fig</name>
    <dbReference type="NCBI Taxonomy" id="3494"/>
    <lineage>
        <taxon>Eukaryota</taxon>
        <taxon>Viridiplantae</taxon>
        <taxon>Streptophyta</taxon>
        <taxon>Embryophyta</taxon>
        <taxon>Tracheophyta</taxon>
        <taxon>Spermatophyta</taxon>
        <taxon>Magnoliopsida</taxon>
        <taxon>eudicotyledons</taxon>
        <taxon>Gunneridae</taxon>
        <taxon>Pentapetalae</taxon>
        <taxon>rosids</taxon>
        <taxon>fabids</taxon>
        <taxon>Rosales</taxon>
        <taxon>Moraceae</taxon>
        <taxon>Ficeae</taxon>
        <taxon>Ficus</taxon>
    </lineage>
</organism>
<protein>
    <submittedName>
        <fullName evidence="1">Uncharacterized protein</fullName>
    </submittedName>
</protein>
<evidence type="ECO:0000313" key="1">
    <source>
        <dbReference type="EMBL" id="GMN38433.1"/>
    </source>
</evidence>
<dbReference type="EMBL" id="BTGU01000008">
    <property type="protein sequence ID" value="GMN38433.1"/>
    <property type="molecule type" value="Genomic_DNA"/>
</dbReference>
<gene>
    <name evidence="1" type="ORF">TIFTF001_007672</name>
</gene>
<sequence length="34" mass="3803">MIGHTEFVQAVSVAEIGLDLVRIWTEAEMEHGFS</sequence>
<name>A0AA87ZLP4_FICCA</name>
<dbReference type="Proteomes" id="UP001187192">
    <property type="component" value="Unassembled WGS sequence"/>
</dbReference>
<accession>A0AA87ZLP4</accession>
<keyword evidence="2" id="KW-1185">Reference proteome</keyword>
<reference evidence="1" key="1">
    <citation type="submission" date="2023-07" db="EMBL/GenBank/DDBJ databases">
        <title>draft genome sequence of fig (Ficus carica).</title>
        <authorList>
            <person name="Takahashi T."/>
            <person name="Nishimura K."/>
        </authorList>
    </citation>
    <scope>NUCLEOTIDE SEQUENCE</scope>
</reference>
<evidence type="ECO:0000313" key="2">
    <source>
        <dbReference type="Proteomes" id="UP001187192"/>
    </source>
</evidence>
<proteinExistence type="predicted"/>